<evidence type="ECO:0000256" key="1">
    <source>
        <dbReference type="SAM" id="MobiDB-lite"/>
    </source>
</evidence>
<organism evidence="2 3">
    <name type="scientific">Tsukamurella phage TIN2</name>
    <dbReference type="NCBI Taxonomy" id="1636545"/>
    <lineage>
        <taxon>Viruses</taxon>
        <taxon>Duplodnaviria</taxon>
        <taxon>Heunggongvirae</taxon>
        <taxon>Uroviricota</taxon>
        <taxon>Caudoviricetes</taxon>
        <taxon>Tinduovirus</taxon>
        <taxon>Tinduovirus TIN2</taxon>
    </lineage>
</organism>
<protein>
    <submittedName>
        <fullName evidence="2">Uncharacterized protein</fullName>
    </submittedName>
</protein>
<reference evidence="2 3" key="1">
    <citation type="journal article" date="2015" name="Appl. Environ. Microbiol.">
        <title>Three of a Kind: Genetically Similar Tsukamurella Phages TIN2, TIN3, and TIN4.</title>
        <authorList>
            <person name="Dyson Z.A."/>
            <person name="Tucci J."/>
            <person name="Seviour R.J."/>
            <person name="Petrovski S."/>
        </authorList>
    </citation>
    <scope>NUCLEOTIDE SEQUENCE [LARGE SCALE GENOMIC DNA]</scope>
</reference>
<dbReference type="KEGG" id="vg:26631024"/>
<dbReference type="GeneID" id="26631024"/>
<dbReference type="EMBL" id="KR011062">
    <property type="protein sequence ID" value="AKJ71753.1"/>
    <property type="molecule type" value="Genomic_DNA"/>
</dbReference>
<keyword evidence="3" id="KW-1185">Reference proteome</keyword>
<dbReference type="OrthoDB" id="27879at10239"/>
<evidence type="ECO:0000313" key="3">
    <source>
        <dbReference type="Proteomes" id="UP000203853"/>
    </source>
</evidence>
<gene>
    <name evidence="2" type="ORF">TIN2_63</name>
</gene>
<evidence type="ECO:0000313" key="2">
    <source>
        <dbReference type="EMBL" id="AKJ71753.1"/>
    </source>
</evidence>
<feature type="compositionally biased region" description="Low complexity" evidence="1">
    <location>
        <begin position="143"/>
        <end position="153"/>
    </location>
</feature>
<dbReference type="Proteomes" id="UP000203853">
    <property type="component" value="Segment"/>
</dbReference>
<sequence>MWTKAYRYAFTTYVRPNSTRNYGVDVDLFIEAEGRRVIQVKLTSLTEEELVAIKRVIDVAFEASLDSVKARDKIAEEALQDGDTSLGRIFRDPPVIWRREGGTAFEDTLEFLPTGWLGRSSIDPSQQERSIASRAKQEETFSGEEGAVYGEGAEVTDLD</sequence>
<dbReference type="RefSeq" id="YP_009204498.1">
    <property type="nucleotide sequence ID" value="NC_028865.1"/>
</dbReference>
<name>A0A0K0N5H9_9CAUD</name>
<accession>A0A0K0N5H9</accession>
<proteinExistence type="predicted"/>
<feature type="region of interest" description="Disordered" evidence="1">
    <location>
        <begin position="121"/>
        <end position="159"/>
    </location>
</feature>